<organism evidence="2 3">
    <name type="scientific">Dorcoceras hygrometricum</name>
    <dbReference type="NCBI Taxonomy" id="472368"/>
    <lineage>
        <taxon>Eukaryota</taxon>
        <taxon>Viridiplantae</taxon>
        <taxon>Streptophyta</taxon>
        <taxon>Embryophyta</taxon>
        <taxon>Tracheophyta</taxon>
        <taxon>Spermatophyta</taxon>
        <taxon>Magnoliopsida</taxon>
        <taxon>eudicotyledons</taxon>
        <taxon>Gunneridae</taxon>
        <taxon>Pentapetalae</taxon>
        <taxon>asterids</taxon>
        <taxon>lamiids</taxon>
        <taxon>Lamiales</taxon>
        <taxon>Gesneriaceae</taxon>
        <taxon>Didymocarpoideae</taxon>
        <taxon>Trichosporeae</taxon>
        <taxon>Loxocarpinae</taxon>
        <taxon>Dorcoceras</taxon>
    </lineage>
</organism>
<feature type="compositionally biased region" description="Polar residues" evidence="1">
    <location>
        <begin position="148"/>
        <end position="159"/>
    </location>
</feature>
<name>A0A2Z7D527_9LAMI</name>
<sequence length="165" mass="17980">MASSLIANTLQVDFESVLRFPEEGMAAMFKALESSGLRGFLGCSSGIYEADLVAFFQNSLVRENSLVSTIQGKLVEITEEQFSGIFELPTEGLSDLSEVPKDLIFDAKRIFSKSGEQDDDMSGSKQPSKIFEPAATEKDKEIEPVATEDSSLAKSVETMTDSEDT</sequence>
<reference evidence="2 3" key="1">
    <citation type="journal article" date="2015" name="Proc. Natl. Acad. Sci. U.S.A.">
        <title>The resurrection genome of Boea hygrometrica: A blueprint for survival of dehydration.</title>
        <authorList>
            <person name="Xiao L."/>
            <person name="Yang G."/>
            <person name="Zhang L."/>
            <person name="Yang X."/>
            <person name="Zhao S."/>
            <person name="Ji Z."/>
            <person name="Zhou Q."/>
            <person name="Hu M."/>
            <person name="Wang Y."/>
            <person name="Chen M."/>
            <person name="Xu Y."/>
            <person name="Jin H."/>
            <person name="Xiao X."/>
            <person name="Hu G."/>
            <person name="Bao F."/>
            <person name="Hu Y."/>
            <person name="Wan P."/>
            <person name="Li L."/>
            <person name="Deng X."/>
            <person name="Kuang T."/>
            <person name="Xiang C."/>
            <person name="Zhu J.K."/>
            <person name="Oliver M.J."/>
            <person name="He Y."/>
        </authorList>
    </citation>
    <scope>NUCLEOTIDE SEQUENCE [LARGE SCALE GENOMIC DNA]</scope>
    <source>
        <strain evidence="3">cv. XS01</strain>
    </source>
</reference>
<dbReference type="AlphaFoldDB" id="A0A2Z7D527"/>
<evidence type="ECO:0000313" key="3">
    <source>
        <dbReference type="Proteomes" id="UP000250235"/>
    </source>
</evidence>
<evidence type="ECO:0000313" key="2">
    <source>
        <dbReference type="EMBL" id="KZV51879.1"/>
    </source>
</evidence>
<dbReference type="Proteomes" id="UP000250235">
    <property type="component" value="Unassembled WGS sequence"/>
</dbReference>
<keyword evidence="3" id="KW-1185">Reference proteome</keyword>
<feature type="region of interest" description="Disordered" evidence="1">
    <location>
        <begin position="114"/>
        <end position="165"/>
    </location>
</feature>
<dbReference type="EMBL" id="KQ991563">
    <property type="protein sequence ID" value="KZV51879.1"/>
    <property type="molecule type" value="Genomic_DNA"/>
</dbReference>
<proteinExistence type="predicted"/>
<accession>A0A2Z7D527</accession>
<protein>
    <submittedName>
        <fullName evidence="2">Uncharacterized protein</fullName>
    </submittedName>
</protein>
<dbReference type="OrthoDB" id="1839301at2759"/>
<evidence type="ECO:0000256" key="1">
    <source>
        <dbReference type="SAM" id="MobiDB-lite"/>
    </source>
</evidence>
<gene>
    <name evidence="2" type="ORF">F511_13563</name>
</gene>